<reference evidence="9" key="1">
    <citation type="journal article" date="2021" name="Microb. Physiol.">
        <title>Proteogenomic Insights into the Physiology of Marine, Sulfate-Reducing, Filamentous Desulfonema limicola and Desulfonema magnum.</title>
        <authorList>
            <person name="Schnaars V."/>
            <person name="Wohlbrand L."/>
            <person name="Scheve S."/>
            <person name="Hinrichs C."/>
            <person name="Reinhardt R."/>
            <person name="Rabus R."/>
        </authorList>
    </citation>
    <scope>NUCLEOTIDE SEQUENCE</scope>
    <source>
        <strain evidence="9">5ac10</strain>
    </source>
</reference>
<evidence type="ECO:0000256" key="7">
    <source>
        <dbReference type="ARBA" id="ARBA00023136"/>
    </source>
</evidence>
<evidence type="ECO:0000313" key="9">
    <source>
        <dbReference type="EMBL" id="QTA80833.1"/>
    </source>
</evidence>
<keyword evidence="4 8" id="KW-1003">Cell membrane</keyword>
<keyword evidence="7 8" id="KW-0472">Membrane</keyword>
<evidence type="ECO:0000256" key="8">
    <source>
        <dbReference type="RuleBase" id="RU362010"/>
    </source>
</evidence>
<dbReference type="KEGG" id="dli:dnl_31460"/>
<accession>A0A975GH33</accession>
<dbReference type="GO" id="GO:0015095">
    <property type="term" value="F:magnesium ion transmembrane transporter activity"/>
    <property type="evidence" value="ECO:0007669"/>
    <property type="project" value="UniProtKB-UniRule"/>
</dbReference>
<name>A0A975GH33_9BACT</name>
<comment type="function">
    <text evidence="8">Mediates influx of magnesium ions.</text>
</comment>
<comment type="similarity">
    <text evidence="2 8">Belongs to the CorA metal ion transporter (MIT) (TC 1.A.35) family.</text>
</comment>
<evidence type="ECO:0000256" key="4">
    <source>
        <dbReference type="ARBA" id="ARBA00022475"/>
    </source>
</evidence>
<evidence type="ECO:0000256" key="2">
    <source>
        <dbReference type="ARBA" id="ARBA00009765"/>
    </source>
</evidence>
<evidence type="ECO:0000256" key="1">
    <source>
        <dbReference type="ARBA" id="ARBA00004651"/>
    </source>
</evidence>
<keyword evidence="8" id="KW-0406">Ion transport</keyword>
<keyword evidence="6 8" id="KW-1133">Transmembrane helix</keyword>
<sequence>MQRLKKREKLMFLLNHSPDKTGMSPGTLIHTGERKAENVHVSSILYNETLFEEKEIIAEQCLLKQDNSILWIHIKGLHNPDIINSIGQSFSIHNLVLEDILNTAQRPKIEEYDECLFVVLKSFRTDKDSDKILTEQISIIMGENFVISFQESSDEIFNQVRKRLENKTGRIRKMKSDYLAYALMDTVIDHYFSVIESLENQVETIEDTLIKDPSVQALENIYYLKQEVLFMRKAVKPVRDMIYKLERMESGFINDTTRIFIRDLYDHSIQTTDSLETLREITSSLLDLYHTSVSSRMNEVMKVLTIISTIFIPLSFIAGVYGMNFKYMPELEFKWGYLIVWILIVSTSLSMLTFFRKRKWI</sequence>
<dbReference type="NCBIfam" id="TIGR00383">
    <property type="entry name" value="corA"/>
    <property type="match status" value="1"/>
</dbReference>
<organism evidence="9 10">
    <name type="scientific">Desulfonema limicola</name>
    <dbReference type="NCBI Taxonomy" id="45656"/>
    <lineage>
        <taxon>Bacteria</taxon>
        <taxon>Pseudomonadati</taxon>
        <taxon>Thermodesulfobacteriota</taxon>
        <taxon>Desulfobacteria</taxon>
        <taxon>Desulfobacterales</taxon>
        <taxon>Desulfococcaceae</taxon>
        <taxon>Desulfonema</taxon>
    </lineage>
</organism>
<dbReference type="InterPro" id="IPR002523">
    <property type="entry name" value="MgTranspt_CorA/ZnTranspt_ZntB"/>
</dbReference>
<comment type="subcellular location">
    <subcellularLocation>
        <location evidence="1">Cell membrane</location>
        <topology evidence="1">Multi-pass membrane protein</topology>
    </subcellularLocation>
    <subcellularLocation>
        <location evidence="8">Membrane</location>
        <topology evidence="8">Multi-pass membrane protein</topology>
    </subcellularLocation>
</comment>
<dbReference type="GO" id="GO:0050897">
    <property type="term" value="F:cobalt ion binding"/>
    <property type="evidence" value="ECO:0007669"/>
    <property type="project" value="TreeGrafter"/>
</dbReference>
<dbReference type="Gene3D" id="1.20.58.340">
    <property type="entry name" value="Magnesium transport protein CorA, transmembrane region"/>
    <property type="match status" value="2"/>
</dbReference>
<keyword evidence="3 8" id="KW-0813">Transport</keyword>
<evidence type="ECO:0000256" key="3">
    <source>
        <dbReference type="ARBA" id="ARBA00022448"/>
    </source>
</evidence>
<dbReference type="InterPro" id="IPR045861">
    <property type="entry name" value="CorA_cytoplasmic_dom"/>
</dbReference>
<dbReference type="SUPFAM" id="SSF144083">
    <property type="entry name" value="Magnesium transport protein CorA, transmembrane region"/>
    <property type="match status" value="1"/>
</dbReference>
<dbReference type="GO" id="GO:0000287">
    <property type="term" value="F:magnesium ion binding"/>
    <property type="evidence" value="ECO:0007669"/>
    <property type="project" value="TreeGrafter"/>
</dbReference>
<feature type="transmembrane region" description="Helical" evidence="8">
    <location>
        <begin position="335"/>
        <end position="355"/>
    </location>
</feature>
<dbReference type="PANTHER" id="PTHR46494:SF1">
    <property type="entry name" value="CORA FAMILY METAL ION TRANSPORTER (EUROFUNG)"/>
    <property type="match status" value="1"/>
</dbReference>
<evidence type="ECO:0000313" key="10">
    <source>
        <dbReference type="Proteomes" id="UP000663720"/>
    </source>
</evidence>
<dbReference type="Proteomes" id="UP000663720">
    <property type="component" value="Chromosome"/>
</dbReference>
<feature type="transmembrane region" description="Helical" evidence="8">
    <location>
        <begin position="303"/>
        <end position="323"/>
    </location>
</feature>
<dbReference type="EMBL" id="CP061799">
    <property type="protein sequence ID" value="QTA80833.1"/>
    <property type="molecule type" value="Genomic_DNA"/>
</dbReference>
<keyword evidence="5 8" id="KW-0812">Transmembrane</keyword>
<dbReference type="AlphaFoldDB" id="A0A975GH33"/>
<proteinExistence type="inferred from homology"/>
<dbReference type="PANTHER" id="PTHR46494">
    <property type="entry name" value="CORA FAMILY METAL ION TRANSPORTER (EUROFUNG)"/>
    <property type="match status" value="1"/>
</dbReference>
<keyword evidence="10" id="KW-1185">Reference proteome</keyword>
<dbReference type="GO" id="GO:0005886">
    <property type="term" value="C:plasma membrane"/>
    <property type="evidence" value="ECO:0007669"/>
    <property type="project" value="UniProtKB-SubCell"/>
</dbReference>
<dbReference type="CDD" id="cd12828">
    <property type="entry name" value="TmCorA-like_1"/>
    <property type="match status" value="1"/>
</dbReference>
<dbReference type="FunFam" id="1.20.58.340:FF:000012">
    <property type="entry name" value="Magnesium transport protein CorA"/>
    <property type="match status" value="1"/>
</dbReference>
<dbReference type="Pfam" id="PF01544">
    <property type="entry name" value="CorA"/>
    <property type="match status" value="1"/>
</dbReference>
<gene>
    <name evidence="8 9" type="primary">corA</name>
    <name evidence="9" type="ORF">dnl_31460</name>
</gene>
<dbReference type="Gene3D" id="3.30.460.20">
    <property type="entry name" value="CorA soluble domain-like"/>
    <property type="match status" value="1"/>
</dbReference>
<keyword evidence="8" id="KW-0460">Magnesium</keyword>
<dbReference type="InterPro" id="IPR045863">
    <property type="entry name" value="CorA_TM1_TM2"/>
</dbReference>
<evidence type="ECO:0000256" key="6">
    <source>
        <dbReference type="ARBA" id="ARBA00022989"/>
    </source>
</evidence>
<dbReference type="InterPro" id="IPR004488">
    <property type="entry name" value="Mg/Co-transport_prot_CorA"/>
</dbReference>
<evidence type="ECO:0000256" key="5">
    <source>
        <dbReference type="ARBA" id="ARBA00022692"/>
    </source>
</evidence>
<dbReference type="SUPFAM" id="SSF143865">
    <property type="entry name" value="CorA soluble domain-like"/>
    <property type="match status" value="1"/>
</dbReference>
<dbReference type="GO" id="GO:0015087">
    <property type="term" value="F:cobalt ion transmembrane transporter activity"/>
    <property type="evidence" value="ECO:0007669"/>
    <property type="project" value="UniProtKB-UniRule"/>
</dbReference>
<protein>
    <recommendedName>
        <fullName evidence="8">Magnesium transport protein CorA</fullName>
    </recommendedName>
</protein>